<sequence>MEFTLNGYYTLILATLVLLLGRFLVKRVKFLEDFNIPEPVAGGLIAAAVVFALNAFFGYSFTIQKELQTACMLMFFASIGLSADFARLKAGGVSLVVFLLVVTAFMFLQNLVGVGMASALGLDPLMGLVAGSISLTGGHGTAGAWGGTFEDKYNLVGATTLGIACATYGLVAGGLIGGPVAKRLINKMGITPTAAKNTPQTAQATEVATQEAMFERSDNVPLITARDSVSDPIGTVTKLMQAFAEAKNTPQTTQTTEVATQEAMFERSDNVRLITATSAIETLALFAACLVFADFMTGVAKDTWFELPTFVWALFGGVVIRNVLTAVFNFDMFDRAIDVFGNAALSLFLAMALMSLKLWELADLAGPIVIILAVQTLLMIAYAYFITFRVMGKNYDAAILAAGHCGFGLGATPTAIANMQAITDRYMPSYKAFLIVPMVGAFFVDIMNLVILQGFINFIK</sequence>
<feature type="transmembrane region" description="Helical" evidence="1">
    <location>
        <begin position="397"/>
        <end position="422"/>
    </location>
</feature>
<dbReference type="AlphaFoldDB" id="A0A1N7DRU8"/>
<dbReference type="Proteomes" id="UP000187495">
    <property type="component" value="Unassembled WGS sequence"/>
</dbReference>
<keyword evidence="1" id="KW-1133">Transmembrane helix</keyword>
<organism evidence="2 3">
    <name type="scientific">Moraxella cuniculi DSM 21768</name>
    <dbReference type="NCBI Taxonomy" id="1122245"/>
    <lineage>
        <taxon>Bacteria</taxon>
        <taxon>Pseudomonadati</taxon>
        <taxon>Pseudomonadota</taxon>
        <taxon>Gammaproteobacteria</taxon>
        <taxon>Moraxellales</taxon>
        <taxon>Moraxellaceae</taxon>
        <taxon>Moraxella</taxon>
    </lineage>
</organism>
<feature type="transmembrane region" description="Helical" evidence="1">
    <location>
        <begin position="434"/>
        <end position="459"/>
    </location>
</feature>
<accession>A0A1N7DRU8</accession>
<feature type="transmembrane region" description="Helical" evidence="1">
    <location>
        <begin position="40"/>
        <end position="61"/>
    </location>
</feature>
<feature type="transmembrane region" description="Helical" evidence="1">
    <location>
        <begin position="155"/>
        <end position="178"/>
    </location>
</feature>
<dbReference type="PANTHER" id="PTHR36178">
    <property type="entry name" value="SLR0625 PROTEIN"/>
    <property type="match status" value="1"/>
</dbReference>
<dbReference type="GO" id="GO:0015501">
    <property type="term" value="F:glutamate:sodium symporter activity"/>
    <property type="evidence" value="ECO:0007669"/>
    <property type="project" value="UniProtKB-UniRule"/>
</dbReference>
<evidence type="ECO:0000313" key="3">
    <source>
        <dbReference type="Proteomes" id="UP000187495"/>
    </source>
</evidence>
<dbReference type="Pfam" id="PF03616">
    <property type="entry name" value="Glt_symporter"/>
    <property type="match status" value="2"/>
</dbReference>
<keyword evidence="1" id="KW-0997">Cell inner membrane</keyword>
<feature type="transmembrane region" description="Helical" evidence="1">
    <location>
        <begin position="340"/>
        <end position="359"/>
    </location>
</feature>
<comment type="subcellular location">
    <subcellularLocation>
        <location evidence="1">Cell inner membrane</location>
        <topology evidence="1">Multi-pass membrane protein</topology>
    </subcellularLocation>
</comment>
<dbReference type="GO" id="GO:0005886">
    <property type="term" value="C:plasma membrane"/>
    <property type="evidence" value="ECO:0007669"/>
    <property type="project" value="UniProtKB-SubCell"/>
</dbReference>
<proteinExistence type="inferred from homology"/>
<keyword evidence="1" id="KW-0812">Transmembrane</keyword>
<keyword evidence="1" id="KW-1003">Cell membrane</keyword>
<evidence type="ECO:0000313" key="2">
    <source>
        <dbReference type="EMBL" id="SIR78603.1"/>
    </source>
</evidence>
<feature type="transmembrane region" description="Helical" evidence="1">
    <location>
        <begin position="273"/>
        <end position="297"/>
    </location>
</feature>
<feature type="transmembrane region" description="Helical" evidence="1">
    <location>
        <begin position="93"/>
        <end position="120"/>
    </location>
</feature>
<keyword evidence="1" id="KW-0029">Amino-acid transport</keyword>
<dbReference type="RefSeq" id="WP_227516529.1">
    <property type="nucleotide sequence ID" value="NZ_FTNU01000002.1"/>
</dbReference>
<keyword evidence="1" id="KW-0406">Ion transport</keyword>
<evidence type="ECO:0000256" key="1">
    <source>
        <dbReference type="HAMAP-Rule" id="MF_02062"/>
    </source>
</evidence>
<dbReference type="HAMAP" id="MF_02062">
    <property type="entry name" value="GltS"/>
    <property type="match status" value="1"/>
</dbReference>
<comment type="similarity">
    <text evidence="1">Belongs to the glutamate:Na(+) symporter (ESS) (TC 2.A.27) family.</text>
</comment>
<dbReference type="GO" id="GO:0015813">
    <property type="term" value="P:L-glutamate transmembrane transport"/>
    <property type="evidence" value="ECO:0007669"/>
    <property type="project" value="InterPro"/>
</dbReference>
<feature type="transmembrane region" description="Helical" evidence="1">
    <location>
        <begin position="309"/>
        <end position="328"/>
    </location>
</feature>
<feature type="transmembrane region" description="Helical" evidence="1">
    <location>
        <begin position="6"/>
        <end position="25"/>
    </location>
</feature>
<keyword evidence="3" id="KW-1185">Reference proteome</keyword>
<reference evidence="3" key="1">
    <citation type="submission" date="2017-01" db="EMBL/GenBank/DDBJ databases">
        <authorList>
            <person name="Varghese N."/>
            <person name="Submissions S."/>
        </authorList>
    </citation>
    <scope>NUCLEOTIDE SEQUENCE [LARGE SCALE GENOMIC DNA]</scope>
    <source>
        <strain evidence="3">DSM 21768</strain>
    </source>
</reference>
<keyword evidence="1" id="KW-0769">Symport</keyword>
<gene>
    <name evidence="1" type="primary">gltS</name>
    <name evidence="2" type="ORF">SAMN02745664_10268</name>
</gene>
<keyword evidence="1" id="KW-0472">Membrane</keyword>
<dbReference type="PANTHER" id="PTHR36178:SF1">
    <property type="entry name" value="SODIUM_GLUTAMATE SYMPORTER"/>
    <property type="match status" value="1"/>
</dbReference>
<keyword evidence="1" id="KW-0739">Sodium transport</keyword>
<dbReference type="EMBL" id="FTNU01000002">
    <property type="protein sequence ID" value="SIR78603.1"/>
    <property type="molecule type" value="Genomic_DNA"/>
</dbReference>
<dbReference type="InterPro" id="IPR004445">
    <property type="entry name" value="GltS"/>
</dbReference>
<feature type="transmembrane region" description="Helical" evidence="1">
    <location>
        <begin position="365"/>
        <end position="385"/>
    </location>
</feature>
<protein>
    <recommendedName>
        <fullName evidence="1">Sodium/glutamate symporter</fullName>
    </recommendedName>
</protein>
<comment type="function">
    <text evidence="1">Catalyzes the sodium-dependent transport of glutamate.</text>
</comment>
<keyword evidence="1" id="KW-0813">Transport</keyword>
<name>A0A1N7DRU8_9GAMM</name>
<keyword evidence="1" id="KW-0915">Sodium</keyword>